<proteinExistence type="predicted"/>
<keyword evidence="3" id="KW-1185">Reference proteome</keyword>
<dbReference type="GO" id="GO:0003676">
    <property type="term" value="F:nucleic acid binding"/>
    <property type="evidence" value="ECO:0007669"/>
    <property type="project" value="InterPro"/>
</dbReference>
<dbReference type="InterPro" id="IPR036397">
    <property type="entry name" value="RNaseH_sf"/>
</dbReference>
<evidence type="ECO:0000259" key="1">
    <source>
        <dbReference type="PROSITE" id="PS50994"/>
    </source>
</evidence>
<dbReference type="Proteomes" id="UP000596742">
    <property type="component" value="Unassembled WGS sequence"/>
</dbReference>
<dbReference type="PROSITE" id="PS50994">
    <property type="entry name" value="INTEGRASE"/>
    <property type="match status" value="1"/>
</dbReference>
<dbReference type="InterPro" id="IPR001584">
    <property type="entry name" value="Integrase_cat-core"/>
</dbReference>
<reference evidence="2" key="1">
    <citation type="submission" date="2018-11" db="EMBL/GenBank/DDBJ databases">
        <authorList>
            <person name="Alioto T."/>
            <person name="Alioto T."/>
        </authorList>
    </citation>
    <scope>NUCLEOTIDE SEQUENCE</scope>
</reference>
<protein>
    <recommendedName>
        <fullName evidence="1">Integrase catalytic domain-containing protein</fullName>
    </recommendedName>
</protein>
<feature type="domain" description="Integrase catalytic" evidence="1">
    <location>
        <begin position="165"/>
        <end position="248"/>
    </location>
</feature>
<name>A0A8B6FIT0_MYTGA</name>
<organism evidence="2 3">
    <name type="scientific">Mytilus galloprovincialis</name>
    <name type="common">Mediterranean mussel</name>
    <dbReference type="NCBI Taxonomy" id="29158"/>
    <lineage>
        <taxon>Eukaryota</taxon>
        <taxon>Metazoa</taxon>
        <taxon>Spiralia</taxon>
        <taxon>Lophotrochozoa</taxon>
        <taxon>Mollusca</taxon>
        <taxon>Bivalvia</taxon>
        <taxon>Autobranchia</taxon>
        <taxon>Pteriomorphia</taxon>
        <taxon>Mytilida</taxon>
        <taxon>Mytiloidea</taxon>
        <taxon>Mytilidae</taxon>
        <taxon>Mytilinae</taxon>
        <taxon>Mytilus</taxon>
    </lineage>
</organism>
<evidence type="ECO:0000313" key="3">
    <source>
        <dbReference type="Proteomes" id="UP000596742"/>
    </source>
</evidence>
<dbReference type="Gene3D" id="3.30.420.10">
    <property type="entry name" value="Ribonuclease H-like superfamily/Ribonuclease H"/>
    <property type="match status" value="1"/>
</dbReference>
<dbReference type="GO" id="GO:0015074">
    <property type="term" value="P:DNA integration"/>
    <property type="evidence" value="ECO:0007669"/>
    <property type="project" value="InterPro"/>
</dbReference>
<dbReference type="InterPro" id="IPR012337">
    <property type="entry name" value="RNaseH-like_sf"/>
</dbReference>
<dbReference type="AlphaFoldDB" id="A0A8B6FIT0"/>
<dbReference type="SUPFAM" id="SSF53098">
    <property type="entry name" value="Ribonuclease H-like"/>
    <property type="match status" value="1"/>
</dbReference>
<evidence type="ECO:0000313" key="2">
    <source>
        <dbReference type="EMBL" id="VDI49488.1"/>
    </source>
</evidence>
<accession>A0A8B6FIT0</accession>
<comment type="caution">
    <text evidence="2">The sequence shown here is derived from an EMBL/GenBank/DDBJ whole genome shotgun (WGS) entry which is preliminary data.</text>
</comment>
<dbReference type="OrthoDB" id="6132271at2759"/>
<sequence length="248" mass="28461">MKSALNRIFASKSQNATGDRESIVTVKEESAFVSDGYYQRSRSSRRNFPRNRADRSTNFSRLKTKMYPVFNGNVSRCKICDSKFHWVKDCPHKQLDVNLAEHESDELNKTKKKEILLKLHKQFGHASLDKLLSLLQSAGSVDSETKTILKDICTKCLICHKFKHPKAKPVVAFSHANDFNQMVVMDLHEIDHNFYYLHVIDLFSRLSAAAIIRRKDSKVIVDRFMQKWVGIYGAPEVGVYTDNGGEFN</sequence>
<dbReference type="EMBL" id="UYJE01006832">
    <property type="protein sequence ID" value="VDI49488.1"/>
    <property type="molecule type" value="Genomic_DNA"/>
</dbReference>
<gene>
    <name evidence="2" type="ORF">MGAL_10B093867</name>
</gene>